<evidence type="ECO:0000256" key="1">
    <source>
        <dbReference type="SAM" id="MobiDB-lite"/>
    </source>
</evidence>
<accession>A0A8J3KU32</accession>
<gene>
    <name evidence="3" type="ORF">Cci01nite_70530</name>
</gene>
<dbReference type="SUPFAM" id="SSF48452">
    <property type="entry name" value="TPR-like"/>
    <property type="match status" value="1"/>
</dbReference>
<feature type="compositionally biased region" description="Low complexity" evidence="1">
    <location>
        <begin position="14"/>
        <end position="23"/>
    </location>
</feature>
<comment type="caution">
    <text evidence="3">The sequence shown here is derived from an EMBL/GenBank/DDBJ whole genome shotgun (WGS) entry which is preliminary data.</text>
</comment>
<reference evidence="3 4" key="1">
    <citation type="submission" date="2021-01" db="EMBL/GenBank/DDBJ databases">
        <title>Whole genome shotgun sequence of Catellatospora citrea NBRC 14495.</title>
        <authorList>
            <person name="Komaki H."/>
            <person name="Tamura T."/>
        </authorList>
    </citation>
    <scope>NUCLEOTIDE SEQUENCE [LARGE SCALE GENOMIC DNA]</scope>
    <source>
        <strain evidence="3 4">NBRC 14495</strain>
    </source>
</reference>
<dbReference type="InterPro" id="IPR048987">
    <property type="entry name" value="PIN-TPR-GreABC"/>
</dbReference>
<dbReference type="Proteomes" id="UP000659904">
    <property type="component" value="Unassembled WGS sequence"/>
</dbReference>
<dbReference type="RefSeq" id="WP_147432801.1">
    <property type="nucleotide sequence ID" value="NZ_BONH01000045.1"/>
</dbReference>
<sequence>MDLIAAGSAGGGRRQQVGQTERGFASPYSTGGGGTKLEHDYGAVLLAELLLQHPILGLGDDMVIREVRFQQGATHPVDGLVVLGECPPVSRVLYIGVRHNPKIAGGSAPFVTLLVDYLRMLVGHREGLDLDRERLAIAVAAPHTGAGEVAKLAKLARGQPDDAAFRMAVAAPKATNGKIRARLQYLDDAVRAAAIQADIALADDADRNALTWRLLRSLRIIELRLEGDEQADRTNVVSRLVTLTGGPARAVSVWRHLQDLSAGYAQTAAIVTREMLVRELSTVLPLLDLAPFPAAAGVAARDDQVHERLRQLPAACGPRMLAAWRDDPALTWRLVTALTTVEARPAEVLWQWQADLPEWLGGACWQVQLACGELAVAYGAAVLAADLFMSAVGLGAPRRGFWLAQAALIYDENGRDDDSKAALSSISAATAVGEPLAGAVVGLLNGDRSAASLVAEAWSPDEPGEHGLRAVLRLRFAEPASPSAAVDRRSLDRGLLVLAEALREYWTAGLAVARAKLLILRARRGESPNWDADLRESRTLALRARDERRTYRGDSAEAVAVACHASALLMDLGRILTLGAPGGEATGYEADAPEVCHFVAIAAIQYGLLDLARERAAHVRDEATRARIDAYLAQVDGQDPQPHWWRAAELASDSDEHLAQALLGLAQLGVDGLARFPEFGHRNPDEAVELRAVAEMNAGRPDSAILRLRERRRSSVTAALNLAQAYRAAGRVDDQVTTLRDAADHFGDRSLRFTAAEALARAGRGDEADQELTALLAAAEPDWSGRAEALRLAAQLANDSGRYDRVCQLLRTVGQIEPNDTSSRWALIRTLLHRGDVTEAWRVLHDAPQPLDPSNTADARAWIQLHRRRGQPVETISGCLRLLRRFGDDEQFVATVLTNLMLPWPEPVELAEGLQTQLAAESERFFQRWPDSRHLRRLQTADTDQLQADLVTMMRRTSDQQMQWRRIMHGVASERLPRAFLAATAQRSIAEICLRRAGGALPAHVPDRGEFTACIDAARGATEHDIVIDTWAVAVLLALPTDVRAAAMGRFARVLTTDNVMVDALWAQDTLALRSTGVLWFDDQHDHLKIEESEDAEAYRLAGEAAGLLTQIEALTRRTAPTTGRTLEPPAAQLTTWASPLDLAREEGVVLWSDDAALRALARSTGVRATSTLAVLHELHRTGIVSEQLNEECLRRLITSGVGDIDFSEQRLLELAEDDGWRPAAVAAVLSRPATWSDPFRATAFYRRLAALVRAHEPGQLPHWLYAAVRGATMLLNRPDTAAGIAGCLLAATIDIGRTQGEQTTRLVVMTRLALTDTDDPDSTPAADPLPVAVSVLRDAFASATSAELAARFIMATFADLGDYDRNTIFRIVLE</sequence>
<keyword evidence="4" id="KW-1185">Reference proteome</keyword>
<dbReference type="EMBL" id="BONH01000045">
    <property type="protein sequence ID" value="GIG01960.1"/>
    <property type="molecule type" value="Genomic_DNA"/>
</dbReference>
<dbReference type="InterPro" id="IPR011990">
    <property type="entry name" value="TPR-like_helical_dom_sf"/>
</dbReference>
<proteinExistence type="predicted"/>
<evidence type="ECO:0000313" key="4">
    <source>
        <dbReference type="Proteomes" id="UP000659904"/>
    </source>
</evidence>
<organism evidence="3 4">
    <name type="scientific">Catellatospora citrea</name>
    <dbReference type="NCBI Taxonomy" id="53366"/>
    <lineage>
        <taxon>Bacteria</taxon>
        <taxon>Bacillati</taxon>
        <taxon>Actinomycetota</taxon>
        <taxon>Actinomycetes</taxon>
        <taxon>Micromonosporales</taxon>
        <taxon>Micromonosporaceae</taxon>
        <taxon>Catellatospora</taxon>
    </lineage>
</organism>
<protein>
    <recommendedName>
        <fullName evidence="2">PIN domain-containing protein</fullName>
    </recommendedName>
</protein>
<feature type="domain" description="PIN" evidence="2">
    <location>
        <begin position="1027"/>
        <end position="1164"/>
    </location>
</feature>
<evidence type="ECO:0000259" key="2">
    <source>
        <dbReference type="Pfam" id="PF20698"/>
    </source>
</evidence>
<dbReference type="Pfam" id="PF20698">
    <property type="entry name" value="PIN-TPR-GreABC"/>
    <property type="match status" value="1"/>
</dbReference>
<dbReference type="Gene3D" id="1.25.40.10">
    <property type="entry name" value="Tetratricopeptide repeat domain"/>
    <property type="match status" value="1"/>
</dbReference>
<name>A0A8J3KU32_9ACTN</name>
<evidence type="ECO:0000313" key="3">
    <source>
        <dbReference type="EMBL" id="GIG01960.1"/>
    </source>
</evidence>
<feature type="region of interest" description="Disordered" evidence="1">
    <location>
        <begin position="1"/>
        <end position="31"/>
    </location>
</feature>